<dbReference type="Pfam" id="PF14765">
    <property type="entry name" value="PS-DH"/>
    <property type="match status" value="1"/>
</dbReference>
<dbReference type="CDD" id="cd05195">
    <property type="entry name" value="enoyl_red"/>
    <property type="match status" value="1"/>
</dbReference>
<dbReference type="SUPFAM" id="SSF55048">
    <property type="entry name" value="Probable ACP-binding domain of malonyl-CoA ACP transacylase"/>
    <property type="match status" value="1"/>
</dbReference>
<dbReference type="PANTHER" id="PTHR43775:SF29">
    <property type="entry name" value="ASPERFURANONE POLYKETIDE SYNTHASE AFOG-RELATED"/>
    <property type="match status" value="1"/>
</dbReference>
<dbReference type="Proteomes" id="UP000293360">
    <property type="component" value="Unassembled WGS sequence"/>
</dbReference>
<evidence type="ECO:0000259" key="11">
    <source>
        <dbReference type="PROSITE" id="PS52004"/>
    </source>
</evidence>
<dbReference type="InterPro" id="IPR057326">
    <property type="entry name" value="KR_dom"/>
</dbReference>
<dbReference type="GO" id="GO:0016491">
    <property type="term" value="F:oxidoreductase activity"/>
    <property type="evidence" value="ECO:0007669"/>
    <property type="project" value="UniProtKB-KW"/>
</dbReference>
<keyword evidence="6" id="KW-0511">Multifunctional enzyme</keyword>
<dbReference type="InterPro" id="IPR049552">
    <property type="entry name" value="PKS_DH_N"/>
</dbReference>
<evidence type="ECO:0000256" key="5">
    <source>
        <dbReference type="ARBA" id="ARBA00023002"/>
    </source>
</evidence>
<dbReference type="PROSITE" id="PS00012">
    <property type="entry name" value="PHOSPHOPANTETHEINE"/>
    <property type="match status" value="1"/>
</dbReference>
<feature type="active site" description="Proton donor; for dehydratase activity" evidence="8">
    <location>
        <position position="1171"/>
    </location>
</feature>
<dbReference type="SMART" id="SM00827">
    <property type="entry name" value="PKS_AT"/>
    <property type="match status" value="1"/>
</dbReference>
<dbReference type="SUPFAM" id="SSF53335">
    <property type="entry name" value="S-adenosyl-L-methionine-dependent methyltransferases"/>
    <property type="match status" value="1"/>
</dbReference>
<dbReference type="InterPro" id="IPR020806">
    <property type="entry name" value="PKS_PP-bd"/>
</dbReference>
<dbReference type="Gene3D" id="3.90.180.10">
    <property type="entry name" value="Medium-chain alcohol dehydrogenases, catalytic domain"/>
    <property type="match status" value="1"/>
</dbReference>
<dbReference type="Gene3D" id="3.40.47.10">
    <property type="match status" value="1"/>
</dbReference>
<dbReference type="InterPro" id="IPR011032">
    <property type="entry name" value="GroES-like_sf"/>
</dbReference>
<feature type="domain" description="PKS/mFAS DH" evidence="12">
    <location>
        <begin position="945"/>
        <end position="1259"/>
    </location>
</feature>
<sequence>MQASNDIAVVGFAYRLPQDIEGDAAFWEVLEGARNLSTEWPTNRMNPDAHLDPKNGTTHSRGGHFIRQDPAGFDAPFFGITAKEAASMDPMQRWTLEVSYRAFENAGIPSETIKGSQTAVLSASWTEDYIRMASMDPDNYDRAGATGLMASIIPNRVSYFFGLQGPSFHIDTACSSGLSALDIACKLIGSGDADAALVTAANLLLEPGVYRMLRNLQMLSPDSTSKSFDYKANGFARGEGILGFVLKPVSAAIRDGNMIRAVVRSVASNQDGYTPSISQPNPVAQEKLIRSVYAQAGLGMEETRYVEAHGTGTPVGDPIEMKAIGSAFRDVRSVEEPLYVGSVKSNIGHLEGASGLAGVLKAILILEKGVIPPAALFEKLNPAIDDEALRVQVPSRCIPWPSTGTRRVSVNSFGFGGSNTHVILEDALHFLKDRGLRGHHCTAAVSVAAPTINGWHDRDAAEAEAPGQANGTASSYHRLLVFSAFDQKAAQRTLEGYASWYQVKKVSSDRENLDALAYMLAVRRSHMRWRSFAIASASEDETIVTETLLPEKPVRVASEPSLCWTITGQGAQYVNMGWELIGTYARFEETLKRVDEVYKTLGCEWSIFDELRNAENIEKPEYSQPLSTAVQIALIELLRSFGVTPKAVVGHSSGEIAAAYAIGALSLTSACKVSYFRGRVAGKLRSANTSSPGAMISINLAPDGVPDFLSKIQAQGTRDIGIACVNSPLNVTLSGPDAGIDAVKAQADQEGIFAVKLRTGVAYHSSSMRAGAAEYLSLMGSLEPAEALLIPMFSTVTGKSIAPGELANGQYWVDNMISPVKFSTAVQLIASENTNPGVMDWVEIGPHPALKRYTQDVLGKDNKGHYLAALQRNHSATQKVLELAGTLFCRGHNISLTAVNNQEGKETGLMPSLVDCPPYPFDHSNKFWAECRMSRDYRLRTPTKGGALGQRVPDWNPLQPRWRTFLSVETHPWIGHHIAGDMVLYPAAGMLILAMEAAQNITPADKTIAGYFVKEAHFLNPMMVPESWDDRIETVVSLRPIKNRPRDKEASSNWSDVSIFTYAKESHTWSEVFRASVQAQYASNTEQSERCAADEVTQEQHRRAQETCNLPVDPQVLYGDAFEHGLQYGELFQLCQDIKWDKTGSRAVATVPVLSSAKYETASLVHPAVLDTMFHVLRVSAGQQPNANLPVRLADAWFAPTGWQAPNTRSVRWLASSKGRSGRAARGEQGSVSALADDGTVLARIEKLVTTAVSSDDTDSTAAQKTLLHGIEWKPQLSLLSAEQLAEACKADAFTLDTETMLRDHRKRTAVLNIAAVRMVRNVPEEQRAKLPSTLRYHMDWMEHHVCSLFPKEREAAEALTDAEYEAQLDAFDAAFPTWALYPRVARALPAILAGEVDPLQIIFESEYAKIFYASLFQPLCGDGRLSRFIDLAAHENPSLRILEVGAGTGGMTVHILNALREREKRTGAISFSEYMYTDITPAFFEVAKARWKLEGLGSRMSFRALDMEHPVLGQGFAEHSYDLLIAGSCVHATKLLSKTLQNLRLLLKPGGKLVLLEMTKPTDIQSCFFATLASGWWLSQEEERVKNKSPLITDDKWDEVLKQNGFSGNDLMLKDTEEGEAHIASLIVSTALAETKREKPASLPRRMFIIDPQQSSQKMLANALSKSQDTVVSLDRLGNSPIGDNDIVISLVEVDNALLASLSETQFSQVQTILKHARRLIWVTAPKNGANDANFPHYAVAQGFLRTVRAEMPESHIVSLSIEDVSSSETREEVINKTVEASFGAFPSPELEYVFRFGQVYTARAVENIPANETLRSLLYPRLQKLTWEDSPAIKLGLSTPGSLESLRFEQDETHEKALGPHDIEIEAKMWGLSRRNMVAALGRSDDDHDGDDLGTDCSGVVTRVGQNCNPQGPKPGDRVVMLARGCMSKFPRAHETRVIKAPAQSNIIAFEITSTALESALTAYHAVINVARVGRGDKVLVHEAAGVTGQLAVQLVKMEGAEVLVTTSASLSCEGEEEKEKNLLATTLGIAPEHIFSARHNTTSFAAGVRRVTEGYGADVVINTLAGDQLQASWELLAPGGRFVDIGLGEGAPFPGVDARRRNKSFAAVDVLDLPPHMTTRLLKDTVTRLDEGKIMPPTSARAFPLTEVNKAFKALQSREGSGRVVLVPQPGDVILQLGFDPRGPQRCRFDENASYLIPGGLGGLGRSILAWMAACGAKHLIVPSRSGASAPAAAKVVSSLSSEGVNIITPKCDVTKEAELATLLEGSKKLMPPIRGVINCAMVLPNAIFANMSFQQWSSAVNAKVAASFNLHRLLDAEKLDFFIHISSLASINGQMASSNYAGGCSFQDALTRCYRGVTTLNVGWMADVGLIAETAAYQRQLKEWDNMQRIEARELLGIIGMVCSTKQAGKGGEAEGTTGQQILIGLRTPADFRLRNPERSLPPTLERPFLSTFAQPIDRGGAASSAITSKTSTGKTAAVDYGALFRAAAEDKARASVVISALAEKLARAMIMSADDVDPDRTLSAYGIDSLMATDIRNWLRRVFCAELSVFEIMGGESAIKLIGETVVRKSSMLKD</sequence>
<dbReference type="SUPFAM" id="SSF47336">
    <property type="entry name" value="ACP-like"/>
    <property type="match status" value="1"/>
</dbReference>
<evidence type="ECO:0000256" key="7">
    <source>
        <dbReference type="ARBA" id="ARBA00023315"/>
    </source>
</evidence>
<dbReference type="PROSITE" id="PS52004">
    <property type="entry name" value="KS3_2"/>
    <property type="match status" value="1"/>
</dbReference>
<keyword evidence="3" id="KW-0808">Transferase</keyword>
<dbReference type="Pfam" id="PF21089">
    <property type="entry name" value="PKS_DH_N"/>
    <property type="match status" value="1"/>
</dbReference>
<dbReference type="CDD" id="cd02440">
    <property type="entry name" value="AdoMet_MTases"/>
    <property type="match status" value="1"/>
</dbReference>
<dbReference type="GO" id="GO:0004312">
    <property type="term" value="F:fatty acid synthase activity"/>
    <property type="evidence" value="ECO:0007669"/>
    <property type="project" value="TreeGrafter"/>
</dbReference>
<dbReference type="InterPro" id="IPR018201">
    <property type="entry name" value="Ketoacyl_synth_AS"/>
</dbReference>
<evidence type="ECO:0000313" key="14">
    <source>
        <dbReference type="Proteomes" id="UP000293360"/>
    </source>
</evidence>
<evidence type="ECO:0000313" key="13">
    <source>
        <dbReference type="EMBL" id="RYO85508.1"/>
    </source>
</evidence>
<dbReference type="SUPFAM" id="SSF53901">
    <property type="entry name" value="Thiolase-like"/>
    <property type="match status" value="1"/>
</dbReference>
<dbReference type="PANTHER" id="PTHR43775">
    <property type="entry name" value="FATTY ACID SYNTHASE"/>
    <property type="match status" value="1"/>
</dbReference>
<dbReference type="GO" id="GO:0044550">
    <property type="term" value="P:secondary metabolite biosynthetic process"/>
    <property type="evidence" value="ECO:0007669"/>
    <property type="project" value="TreeGrafter"/>
</dbReference>
<evidence type="ECO:0000256" key="6">
    <source>
        <dbReference type="ARBA" id="ARBA00023268"/>
    </source>
</evidence>
<feature type="domain" description="Carrier" evidence="10">
    <location>
        <begin position="2493"/>
        <end position="2574"/>
    </location>
</feature>
<dbReference type="InterPro" id="IPR013217">
    <property type="entry name" value="Methyltransf_12"/>
</dbReference>
<evidence type="ECO:0000256" key="8">
    <source>
        <dbReference type="PROSITE-ProRule" id="PRU01363"/>
    </source>
</evidence>
<feature type="region of interest" description="Disordered" evidence="9">
    <location>
        <begin position="40"/>
        <end position="60"/>
    </location>
</feature>
<dbReference type="SMART" id="SM00829">
    <property type="entry name" value="PKS_ER"/>
    <property type="match status" value="1"/>
</dbReference>
<dbReference type="InterPro" id="IPR014043">
    <property type="entry name" value="Acyl_transferase_dom"/>
</dbReference>
<keyword evidence="7" id="KW-0012">Acyltransferase</keyword>
<dbReference type="SMART" id="SM00825">
    <property type="entry name" value="PKS_KS"/>
    <property type="match status" value="1"/>
</dbReference>
<dbReference type="InterPro" id="IPR020843">
    <property type="entry name" value="ER"/>
</dbReference>
<dbReference type="Gene3D" id="1.10.1200.10">
    <property type="entry name" value="ACP-like"/>
    <property type="match status" value="1"/>
</dbReference>
<dbReference type="GO" id="GO:0031177">
    <property type="term" value="F:phosphopantetheine binding"/>
    <property type="evidence" value="ECO:0007669"/>
    <property type="project" value="InterPro"/>
</dbReference>
<dbReference type="SUPFAM" id="SSF52151">
    <property type="entry name" value="FabD/lysophospholipase-like"/>
    <property type="match status" value="1"/>
</dbReference>
<keyword evidence="2" id="KW-0597">Phosphoprotein</keyword>
<evidence type="ECO:0000256" key="2">
    <source>
        <dbReference type="ARBA" id="ARBA00022553"/>
    </source>
</evidence>
<dbReference type="Gene3D" id="3.40.50.150">
    <property type="entry name" value="Vaccinia Virus protein VP39"/>
    <property type="match status" value="1"/>
</dbReference>
<dbReference type="InterPro" id="IPR006162">
    <property type="entry name" value="Ppantetheine_attach_site"/>
</dbReference>
<dbReference type="SUPFAM" id="SSF50129">
    <property type="entry name" value="GroES-like"/>
    <property type="match status" value="1"/>
</dbReference>
<evidence type="ECO:0000259" key="12">
    <source>
        <dbReference type="PROSITE" id="PS52019"/>
    </source>
</evidence>
<keyword evidence="4" id="KW-0521">NADP</keyword>
<keyword evidence="14" id="KW-1185">Reference proteome</keyword>
<dbReference type="InterPro" id="IPR016035">
    <property type="entry name" value="Acyl_Trfase/lysoPLipase"/>
</dbReference>
<accession>A0A4V1X922</accession>
<evidence type="ECO:0000256" key="1">
    <source>
        <dbReference type="ARBA" id="ARBA00022450"/>
    </source>
</evidence>
<evidence type="ECO:0000256" key="4">
    <source>
        <dbReference type="ARBA" id="ARBA00022857"/>
    </source>
</evidence>
<dbReference type="InterPro" id="IPR032821">
    <property type="entry name" value="PKS_assoc"/>
</dbReference>
<dbReference type="SMART" id="SM00826">
    <property type="entry name" value="PKS_DH"/>
    <property type="match status" value="1"/>
</dbReference>
<comment type="caution">
    <text evidence="13">The sequence shown here is derived from an EMBL/GenBank/DDBJ whole genome shotgun (WGS) entry which is preliminary data.</text>
</comment>
<keyword evidence="1" id="KW-0596">Phosphopantetheine</keyword>
<keyword evidence="5" id="KW-0560">Oxidoreductase</keyword>
<dbReference type="InterPro" id="IPR014030">
    <property type="entry name" value="Ketoacyl_synth_N"/>
</dbReference>
<dbReference type="Pfam" id="PF16197">
    <property type="entry name" value="KAsynt_C_assoc"/>
    <property type="match status" value="1"/>
</dbReference>
<dbReference type="InterPro" id="IPR001227">
    <property type="entry name" value="Ac_transferase_dom_sf"/>
</dbReference>
<dbReference type="SMART" id="SM00822">
    <property type="entry name" value="PKS_KR"/>
    <property type="match status" value="1"/>
</dbReference>
<reference evidence="13 14" key="1">
    <citation type="submission" date="2018-06" db="EMBL/GenBank/DDBJ databases">
        <title>Complete Genomes of Monosporascus.</title>
        <authorList>
            <person name="Robinson A.J."/>
            <person name="Natvig D.O."/>
        </authorList>
    </citation>
    <scope>NUCLEOTIDE SEQUENCE [LARGE SCALE GENOMIC DNA]</scope>
    <source>
        <strain evidence="13 14">CBS 110550</strain>
    </source>
</reference>
<evidence type="ECO:0000256" key="9">
    <source>
        <dbReference type="SAM" id="MobiDB-lite"/>
    </source>
</evidence>
<dbReference type="SMART" id="SM00823">
    <property type="entry name" value="PKS_PP"/>
    <property type="match status" value="1"/>
</dbReference>
<dbReference type="STRING" id="155417.A0A4V1X922"/>
<dbReference type="Gene3D" id="3.10.129.110">
    <property type="entry name" value="Polyketide synthase dehydratase"/>
    <property type="match status" value="1"/>
</dbReference>
<dbReference type="InterPro" id="IPR029063">
    <property type="entry name" value="SAM-dependent_MTases_sf"/>
</dbReference>
<feature type="region of interest" description="N-terminal hotdog fold" evidence="8">
    <location>
        <begin position="945"/>
        <end position="1084"/>
    </location>
</feature>
<dbReference type="Pfam" id="PF08242">
    <property type="entry name" value="Methyltransf_12"/>
    <property type="match status" value="1"/>
</dbReference>
<dbReference type="InterPro" id="IPR050091">
    <property type="entry name" value="PKS_NRPS_Biosynth_Enz"/>
</dbReference>
<feature type="active site" description="Proton acceptor; for dehydratase activity" evidence="8">
    <location>
        <position position="977"/>
    </location>
</feature>
<dbReference type="CDD" id="cd00833">
    <property type="entry name" value="PKS"/>
    <property type="match status" value="1"/>
</dbReference>
<dbReference type="Gene3D" id="3.40.50.720">
    <property type="entry name" value="NAD(P)-binding Rossmann-like Domain"/>
    <property type="match status" value="2"/>
</dbReference>
<dbReference type="InterPro" id="IPR049551">
    <property type="entry name" value="PKS_DH_C"/>
</dbReference>
<dbReference type="GO" id="GO:0006633">
    <property type="term" value="P:fatty acid biosynthetic process"/>
    <property type="evidence" value="ECO:0007669"/>
    <property type="project" value="InterPro"/>
</dbReference>
<dbReference type="PROSITE" id="PS00606">
    <property type="entry name" value="KS3_1"/>
    <property type="match status" value="1"/>
</dbReference>
<feature type="region of interest" description="C-terminal hotdog fold" evidence="8">
    <location>
        <begin position="1109"/>
        <end position="1259"/>
    </location>
</feature>
<dbReference type="Pfam" id="PF00698">
    <property type="entry name" value="Acyl_transf_1"/>
    <property type="match status" value="1"/>
</dbReference>
<organism evidence="13 14">
    <name type="scientific">Monosporascus ibericus</name>
    <dbReference type="NCBI Taxonomy" id="155417"/>
    <lineage>
        <taxon>Eukaryota</taxon>
        <taxon>Fungi</taxon>
        <taxon>Dikarya</taxon>
        <taxon>Ascomycota</taxon>
        <taxon>Pezizomycotina</taxon>
        <taxon>Sordariomycetes</taxon>
        <taxon>Xylariomycetidae</taxon>
        <taxon>Xylariales</taxon>
        <taxon>Xylariales incertae sedis</taxon>
        <taxon>Monosporascus</taxon>
    </lineage>
</organism>
<dbReference type="Pfam" id="PF08659">
    <property type="entry name" value="KR"/>
    <property type="match status" value="1"/>
</dbReference>
<dbReference type="GO" id="GO:0004315">
    <property type="term" value="F:3-oxoacyl-[acyl-carrier-protein] synthase activity"/>
    <property type="evidence" value="ECO:0007669"/>
    <property type="project" value="InterPro"/>
</dbReference>
<name>A0A4V1X922_9PEZI</name>
<feature type="domain" description="Ketosynthase family 3 (KS3)" evidence="11">
    <location>
        <begin position="4"/>
        <end position="426"/>
    </location>
</feature>
<dbReference type="PROSITE" id="PS52019">
    <property type="entry name" value="PKS_MFAS_DH"/>
    <property type="match status" value="1"/>
</dbReference>
<dbReference type="Pfam" id="PF02801">
    <property type="entry name" value="Ketoacyl-synt_C"/>
    <property type="match status" value="1"/>
</dbReference>
<dbReference type="InterPro" id="IPR009081">
    <property type="entry name" value="PP-bd_ACP"/>
</dbReference>
<gene>
    <name evidence="13" type="ORF">DL764_009161</name>
</gene>
<dbReference type="OrthoDB" id="329835at2759"/>
<evidence type="ECO:0000256" key="3">
    <source>
        <dbReference type="ARBA" id="ARBA00022679"/>
    </source>
</evidence>
<proteinExistence type="predicted"/>
<dbReference type="InterPro" id="IPR013968">
    <property type="entry name" value="PKS_KR"/>
</dbReference>
<dbReference type="SUPFAM" id="SSF51735">
    <property type="entry name" value="NAD(P)-binding Rossmann-fold domains"/>
    <property type="match status" value="2"/>
</dbReference>
<dbReference type="InterPro" id="IPR014031">
    <property type="entry name" value="Ketoacyl_synth_C"/>
</dbReference>
<dbReference type="InterPro" id="IPR036736">
    <property type="entry name" value="ACP-like_sf"/>
</dbReference>
<dbReference type="Gene3D" id="3.40.366.10">
    <property type="entry name" value="Malonyl-Coenzyme A Acyl Carrier Protein, domain 2"/>
    <property type="match status" value="1"/>
</dbReference>
<dbReference type="Pfam" id="PF13602">
    <property type="entry name" value="ADH_zinc_N_2"/>
    <property type="match status" value="1"/>
</dbReference>
<dbReference type="InterPro" id="IPR016039">
    <property type="entry name" value="Thiolase-like"/>
</dbReference>
<dbReference type="InterPro" id="IPR016036">
    <property type="entry name" value="Malonyl_transacylase_ACP-bd"/>
</dbReference>
<dbReference type="InterPro" id="IPR020841">
    <property type="entry name" value="PKS_Beta-ketoAc_synthase_dom"/>
</dbReference>
<dbReference type="InterPro" id="IPR036291">
    <property type="entry name" value="NAD(P)-bd_dom_sf"/>
</dbReference>
<dbReference type="Pfam" id="PF00550">
    <property type="entry name" value="PP-binding"/>
    <property type="match status" value="1"/>
</dbReference>
<dbReference type="InterPro" id="IPR049900">
    <property type="entry name" value="PKS_mFAS_DH"/>
</dbReference>
<evidence type="ECO:0000259" key="10">
    <source>
        <dbReference type="PROSITE" id="PS50075"/>
    </source>
</evidence>
<dbReference type="EMBL" id="QJNU01000812">
    <property type="protein sequence ID" value="RYO85508.1"/>
    <property type="molecule type" value="Genomic_DNA"/>
</dbReference>
<dbReference type="InterPro" id="IPR042104">
    <property type="entry name" value="PKS_dehydratase_sf"/>
</dbReference>
<dbReference type="InterPro" id="IPR020807">
    <property type="entry name" value="PKS_DH"/>
</dbReference>
<dbReference type="PROSITE" id="PS50075">
    <property type="entry name" value="CARRIER"/>
    <property type="match status" value="1"/>
</dbReference>
<dbReference type="Pfam" id="PF00109">
    <property type="entry name" value="ketoacyl-synt"/>
    <property type="match status" value="1"/>
</dbReference>
<dbReference type="Gene3D" id="3.30.70.3290">
    <property type="match status" value="1"/>
</dbReference>
<protein>
    <submittedName>
        <fullName evidence="13">Uncharacterized protein</fullName>
    </submittedName>
</protein>